<accession>A0A5S6QC99</accession>
<name>A0A5S6QC99_TRIMR</name>
<sequence length="325" mass="36881">MLSEEFFSNLVDLNLHTGLSDVLVSASSNEPDEDAIRAHLELLTIVFSFLPVDRIVSADYSTVVVEYFSFLQDVLVLVLSHGIAQKETISHALDYFLLNGSHTALRNCGKHVIKTLVDAVRGLEPPVAIDASTYRYIGKARNAWHTCAVILKQMTSHCGPSPMQTVVPFCNKEELEVLDAFSNLLSTLGEADLNTAVWLRKSADEELRHGMLWDQHQLYQRSRDHYVNLSAPWFVTADNWLQHALLQTLNLRQQSLAAHSKDIERRILDHQEMHKHFYCACEQLGDWNSVLMSSLCPPRNPMQTLESCWRIGDMENMQSSFATVR</sequence>
<proteinExistence type="predicted"/>
<organism evidence="1 2">
    <name type="scientific">Trichuris muris</name>
    <name type="common">Mouse whipworm</name>
    <dbReference type="NCBI Taxonomy" id="70415"/>
    <lineage>
        <taxon>Eukaryota</taxon>
        <taxon>Metazoa</taxon>
        <taxon>Ecdysozoa</taxon>
        <taxon>Nematoda</taxon>
        <taxon>Enoplea</taxon>
        <taxon>Dorylaimia</taxon>
        <taxon>Trichinellida</taxon>
        <taxon>Trichuridae</taxon>
        <taxon>Trichuris</taxon>
    </lineage>
</organism>
<evidence type="ECO:0000313" key="2">
    <source>
        <dbReference type="WBParaSite" id="TMUE_1000004715.1"/>
    </source>
</evidence>
<evidence type="ECO:0000313" key="1">
    <source>
        <dbReference type="Proteomes" id="UP000046395"/>
    </source>
</evidence>
<dbReference type="WBParaSite" id="TMUE_1000004715.1">
    <property type="protein sequence ID" value="TMUE_1000004715.1"/>
    <property type="gene ID" value="WBGene00293611"/>
</dbReference>
<dbReference type="STRING" id="70415.A0A5S6QC99"/>
<dbReference type="Proteomes" id="UP000046395">
    <property type="component" value="Unassembled WGS sequence"/>
</dbReference>
<reference evidence="2" key="1">
    <citation type="submission" date="2019-12" db="UniProtKB">
        <authorList>
            <consortium name="WormBaseParasite"/>
        </authorList>
    </citation>
    <scope>IDENTIFICATION</scope>
</reference>
<keyword evidence="1" id="KW-1185">Reference proteome</keyword>
<protein>
    <submittedName>
        <fullName evidence="2">FAT domain-containing protein</fullName>
    </submittedName>
</protein>
<dbReference type="AlphaFoldDB" id="A0A5S6QC99"/>